<dbReference type="Pfam" id="PF13581">
    <property type="entry name" value="HATPase_c_2"/>
    <property type="match status" value="1"/>
</dbReference>
<dbReference type="Proteomes" id="UP000030403">
    <property type="component" value="Unassembled WGS sequence"/>
</dbReference>
<feature type="domain" description="Histidine kinase/HSP90-like ATPase" evidence="1">
    <location>
        <begin position="190"/>
        <end position="304"/>
    </location>
</feature>
<comment type="caution">
    <text evidence="2">The sequence shown here is derived from an EMBL/GenBank/DDBJ whole genome shotgun (WGS) entry which is preliminary data.</text>
</comment>
<evidence type="ECO:0000259" key="1">
    <source>
        <dbReference type="Pfam" id="PF13581"/>
    </source>
</evidence>
<dbReference type="AlphaFoldDB" id="A0A0A5GIP0"/>
<name>A0A0A5GIP0_9BACI</name>
<organism evidence="2 3">
    <name type="scientific">Pontibacillus marinus BH030004 = DSM 16465</name>
    <dbReference type="NCBI Taxonomy" id="1385511"/>
    <lineage>
        <taxon>Bacteria</taxon>
        <taxon>Bacillati</taxon>
        <taxon>Bacillota</taxon>
        <taxon>Bacilli</taxon>
        <taxon>Bacillales</taxon>
        <taxon>Bacillaceae</taxon>
        <taxon>Pontibacillus</taxon>
    </lineage>
</organism>
<dbReference type="OrthoDB" id="2595312at2"/>
<dbReference type="InterPro" id="IPR003594">
    <property type="entry name" value="HATPase_dom"/>
</dbReference>
<dbReference type="EMBL" id="AVPF01000001">
    <property type="protein sequence ID" value="KGX91889.1"/>
    <property type="molecule type" value="Genomic_DNA"/>
</dbReference>
<sequence>MPSLFRKVFHRNESKKTELNFPTLPNKCNLLTLKRKVIIGTLARDLAFCLFENQKSADSLFYYCLTNEEIDDEKRFIHLATNLVEWVELGEDIEDRIHKAVLSTDVKDSLLTVFNKHKADLYILCQKQDQKTKSQDISEDANQHDQSKWKIYRDVIYAATQKQFKLIEEHEIEQYKTGDILLKENVDKREDIPKCRDLAKEVLQEIGISSSSLMSWLLVISEAVTNILKHADHGKVSIFYQTDYTHVIVEDVGPGFDLENLPNMTLMSGYSTKESLGQGFTLMMKIVKQMMLHTSSKGSTLILAFENDGS</sequence>
<reference evidence="2 3" key="1">
    <citation type="submission" date="2013-08" db="EMBL/GenBank/DDBJ databases">
        <authorList>
            <person name="Huang J."/>
            <person name="Wang G."/>
        </authorList>
    </citation>
    <scope>NUCLEOTIDE SEQUENCE [LARGE SCALE GENOMIC DNA]</scope>
    <source>
        <strain evidence="2 3">BH030004</strain>
    </source>
</reference>
<proteinExistence type="predicted"/>
<dbReference type="SUPFAM" id="SSF55874">
    <property type="entry name" value="ATPase domain of HSP90 chaperone/DNA topoisomerase II/histidine kinase"/>
    <property type="match status" value="1"/>
</dbReference>
<protein>
    <recommendedName>
        <fullName evidence="1">Histidine kinase/HSP90-like ATPase domain-containing protein</fullName>
    </recommendedName>
</protein>
<evidence type="ECO:0000313" key="2">
    <source>
        <dbReference type="EMBL" id="KGX91889.1"/>
    </source>
</evidence>
<dbReference type="eggNOG" id="COG2172">
    <property type="taxonomic scope" value="Bacteria"/>
</dbReference>
<dbReference type="Gene3D" id="3.30.565.10">
    <property type="entry name" value="Histidine kinase-like ATPase, C-terminal domain"/>
    <property type="match status" value="1"/>
</dbReference>
<dbReference type="InterPro" id="IPR036890">
    <property type="entry name" value="HATPase_C_sf"/>
</dbReference>
<keyword evidence="3" id="KW-1185">Reference proteome</keyword>
<accession>A0A0A5GIP0</accession>
<dbReference type="STRING" id="1385511.GCA_000425225_00121"/>
<dbReference type="RefSeq" id="WP_051254946.1">
    <property type="nucleotide sequence ID" value="NZ_AULJ01000001.1"/>
</dbReference>
<gene>
    <name evidence="2" type="ORF">N783_00675</name>
</gene>
<evidence type="ECO:0000313" key="3">
    <source>
        <dbReference type="Proteomes" id="UP000030403"/>
    </source>
</evidence>